<sequence>MKIDVSIKARLTENHDSGGVQLSVEACQRILVVENMVQNGVGLNYVESSVLYVNIVFIWV</sequence>
<organism evidence="1 2">
    <name type="scientific">Cupriavidus taiwanensis</name>
    <dbReference type="NCBI Taxonomy" id="164546"/>
    <lineage>
        <taxon>Bacteria</taxon>
        <taxon>Pseudomonadati</taxon>
        <taxon>Pseudomonadota</taxon>
        <taxon>Betaproteobacteria</taxon>
        <taxon>Burkholderiales</taxon>
        <taxon>Burkholderiaceae</taxon>
        <taxon>Cupriavidus</taxon>
    </lineage>
</organism>
<comment type="caution">
    <text evidence="1">The sequence shown here is derived from an EMBL/GenBank/DDBJ whole genome shotgun (WGS) entry which is preliminary data.</text>
</comment>
<dbReference type="EMBL" id="OFSQ01000009">
    <property type="protein sequence ID" value="SOY47982.1"/>
    <property type="molecule type" value="Genomic_DNA"/>
</dbReference>
<accession>A0A975WYK1</accession>
<evidence type="ECO:0000313" key="2">
    <source>
        <dbReference type="Proteomes" id="UP000256780"/>
    </source>
</evidence>
<proteinExistence type="predicted"/>
<name>A0A975WYK1_9BURK</name>
<protein>
    <submittedName>
        <fullName evidence="1">Uncharacterized protein</fullName>
    </submittedName>
</protein>
<reference evidence="1 2" key="1">
    <citation type="submission" date="2018-01" db="EMBL/GenBank/DDBJ databases">
        <authorList>
            <person name="Clerissi C."/>
        </authorList>
    </citation>
    <scope>NUCLEOTIDE SEQUENCE [LARGE SCALE GENOMIC DNA]</scope>
    <source>
        <strain evidence="1">Cupriavidus sp. LMG 19464</strain>
    </source>
</reference>
<evidence type="ECO:0000313" key="1">
    <source>
        <dbReference type="EMBL" id="SOY47982.1"/>
    </source>
</evidence>
<dbReference type="Proteomes" id="UP000256780">
    <property type="component" value="Chromosome CBM2587_a"/>
</dbReference>
<dbReference type="AlphaFoldDB" id="A0A975WYK1"/>
<gene>
    <name evidence="1" type="ORF">CBM2587_A170048</name>
</gene>